<dbReference type="EC" id="2.7.13.3" evidence="2"/>
<dbReference type="Proteomes" id="UP000050430">
    <property type="component" value="Unassembled WGS sequence"/>
</dbReference>
<dbReference type="STRING" id="229920.ADM99_05680"/>
<evidence type="ECO:0000256" key="3">
    <source>
        <dbReference type="ARBA" id="ARBA00022553"/>
    </source>
</evidence>
<keyword evidence="11" id="KW-1185">Reference proteome</keyword>
<proteinExistence type="predicted"/>
<evidence type="ECO:0000256" key="8">
    <source>
        <dbReference type="ARBA" id="ARBA00023012"/>
    </source>
</evidence>
<keyword evidence="8" id="KW-0902">Two-component regulatory system</keyword>
<dbReference type="EMBL" id="LGCK01000007">
    <property type="protein sequence ID" value="KPL72598.1"/>
    <property type="molecule type" value="Genomic_DNA"/>
</dbReference>
<dbReference type="SUPFAM" id="SSF55781">
    <property type="entry name" value="GAF domain-like"/>
    <property type="match status" value="3"/>
</dbReference>
<evidence type="ECO:0000259" key="9">
    <source>
        <dbReference type="PROSITE" id="PS50109"/>
    </source>
</evidence>
<evidence type="ECO:0000256" key="1">
    <source>
        <dbReference type="ARBA" id="ARBA00000085"/>
    </source>
</evidence>
<dbReference type="GO" id="GO:0000160">
    <property type="term" value="P:phosphorelay signal transduction system"/>
    <property type="evidence" value="ECO:0007669"/>
    <property type="project" value="UniProtKB-KW"/>
</dbReference>
<comment type="caution">
    <text evidence="10">The sequence shown here is derived from an EMBL/GenBank/DDBJ whole genome shotgun (WGS) entry which is preliminary data.</text>
</comment>
<dbReference type="InterPro" id="IPR029016">
    <property type="entry name" value="GAF-like_dom_sf"/>
</dbReference>
<dbReference type="CDD" id="cd00075">
    <property type="entry name" value="HATPase"/>
    <property type="match status" value="1"/>
</dbReference>
<evidence type="ECO:0000256" key="6">
    <source>
        <dbReference type="ARBA" id="ARBA00022777"/>
    </source>
</evidence>
<dbReference type="AlphaFoldDB" id="A0A0P6X079"/>
<dbReference type="SUPFAM" id="SSF55874">
    <property type="entry name" value="ATPase domain of HSP90 chaperone/DNA topoisomerase II/histidine kinase"/>
    <property type="match status" value="1"/>
</dbReference>
<accession>A0A0P6X079</accession>
<evidence type="ECO:0000256" key="4">
    <source>
        <dbReference type="ARBA" id="ARBA00022679"/>
    </source>
</evidence>
<keyword evidence="4" id="KW-0808">Transferase</keyword>
<keyword evidence="7" id="KW-0067">ATP-binding</keyword>
<dbReference type="InterPro" id="IPR003018">
    <property type="entry name" value="GAF"/>
</dbReference>
<keyword evidence="5" id="KW-0547">Nucleotide-binding</keyword>
<reference evidence="10 11" key="1">
    <citation type="submission" date="2015-07" db="EMBL/GenBank/DDBJ databases">
        <title>Genome sequence of Leptolinea tardivitalis DSM 16556.</title>
        <authorList>
            <person name="Hemp J."/>
            <person name="Ward L.M."/>
            <person name="Pace L.A."/>
            <person name="Fischer W.W."/>
        </authorList>
    </citation>
    <scope>NUCLEOTIDE SEQUENCE [LARGE SCALE GENOMIC DNA]</scope>
    <source>
        <strain evidence="10 11">YMTK-2</strain>
    </source>
</reference>
<organism evidence="10 11">
    <name type="scientific">Leptolinea tardivitalis</name>
    <dbReference type="NCBI Taxonomy" id="229920"/>
    <lineage>
        <taxon>Bacteria</taxon>
        <taxon>Bacillati</taxon>
        <taxon>Chloroflexota</taxon>
        <taxon>Anaerolineae</taxon>
        <taxon>Anaerolineales</taxon>
        <taxon>Anaerolineaceae</taxon>
        <taxon>Leptolinea</taxon>
    </lineage>
</organism>
<dbReference type="PRINTS" id="PR00344">
    <property type="entry name" value="BCTRLSENSOR"/>
</dbReference>
<evidence type="ECO:0000256" key="7">
    <source>
        <dbReference type="ARBA" id="ARBA00022840"/>
    </source>
</evidence>
<dbReference type="SMART" id="SM00065">
    <property type="entry name" value="GAF"/>
    <property type="match status" value="3"/>
</dbReference>
<evidence type="ECO:0000313" key="10">
    <source>
        <dbReference type="EMBL" id="KPL72598.1"/>
    </source>
</evidence>
<protein>
    <recommendedName>
        <fullName evidence="2">histidine kinase</fullName>
        <ecNumber evidence="2">2.7.13.3</ecNumber>
    </recommendedName>
</protein>
<dbReference type="PANTHER" id="PTHR43065:SF10">
    <property type="entry name" value="PEROXIDE STRESS-ACTIVATED HISTIDINE KINASE MAK3"/>
    <property type="match status" value="1"/>
</dbReference>
<dbReference type="Pfam" id="PF02518">
    <property type="entry name" value="HATPase_c"/>
    <property type="match status" value="1"/>
</dbReference>
<dbReference type="PANTHER" id="PTHR43065">
    <property type="entry name" value="SENSOR HISTIDINE KINASE"/>
    <property type="match status" value="1"/>
</dbReference>
<dbReference type="GO" id="GO:0005524">
    <property type="term" value="F:ATP binding"/>
    <property type="evidence" value="ECO:0007669"/>
    <property type="project" value="UniProtKB-KW"/>
</dbReference>
<dbReference type="Gene3D" id="1.10.287.130">
    <property type="match status" value="1"/>
</dbReference>
<evidence type="ECO:0000256" key="2">
    <source>
        <dbReference type="ARBA" id="ARBA00012438"/>
    </source>
</evidence>
<dbReference type="InterPro" id="IPR004358">
    <property type="entry name" value="Sig_transdc_His_kin-like_C"/>
</dbReference>
<evidence type="ECO:0000313" key="11">
    <source>
        <dbReference type="Proteomes" id="UP000050430"/>
    </source>
</evidence>
<dbReference type="Gene3D" id="3.30.450.40">
    <property type="match status" value="3"/>
</dbReference>
<dbReference type="GO" id="GO:0004673">
    <property type="term" value="F:protein histidine kinase activity"/>
    <property type="evidence" value="ECO:0007669"/>
    <property type="project" value="UniProtKB-EC"/>
</dbReference>
<keyword evidence="6" id="KW-0418">Kinase</keyword>
<dbReference type="Pfam" id="PF01590">
    <property type="entry name" value="GAF"/>
    <property type="match status" value="1"/>
</dbReference>
<sequence>MKNIHRSQVMKIQESISPNEADIRLLEALASLNQISKTINEIGSADVISSVDSLKLIVESAIRVVPGSSAVIYTYNEAKAIFEPESRVSAEPDGNENLAAASMKDDLPRVHGIGNRAVSRRDRVLSYEESDVNVHPYYESLGVKAVGCFPMIVADQVVGVLYVYLYEERPFSRLELLMLENFVHQAAMAIYHSRRLADVRKDLTRKEDDLNRLNRAGMLISSRLKLEETLESILHLALDMTGAHYGIFRLLDKSGKNLVTHAFAGQDMTRPLTEELPLNSNSVMAFAARSRQTILIPDLMAEPWAKVYYPLDAGMQMRSELAVPLINASGRLEGVLNLESPEPGAFDENHSHNLQTMATFAVAAIQEVRLLDALQEVAQLILSQPCQKVLDHLTSLACDLLNASVSALWLRHENELVLESSCGAYVHGETMPVEGSLTGLAVLNRQAVVADDVRIDPRFHRRDLAKSQNWMRALIVPLLSNENELPLGAIGVYSSEPDPGLFAESDWDKKVLTFLSYYAVMAIQNESRQQALRSAQEQRSVAETFAAVGDIASNLLHHLNNKVGTIPVRVQSIQDKCAPALQADPYLANNLGEIERCAMEAMQTVRDNLSHLRPIRLEPVNIEGRIAEALQAAKLPPGIKIQLKGLSDLPLVTAGGQSLVFVFTNLIENAADAMQGKGIISINGKAFEKWVEITIRDTGPGIPPELHDRIFELTYSGRSGQRPGKLGFGLWWVKTLMTRLGGSVNIDSDGEHGTAFRLRLPRVEEVK</sequence>
<dbReference type="InterPro" id="IPR003594">
    <property type="entry name" value="HATPase_dom"/>
</dbReference>
<dbReference type="Pfam" id="PF13185">
    <property type="entry name" value="GAF_2"/>
    <property type="match status" value="2"/>
</dbReference>
<dbReference type="InterPro" id="IPR036890">
    <property type="entry name" value="HATPase_C_sf"/>
</dbReference>
<dbReference type="InterPro" id="IPR005467">
    <property type="entry name" value="His_kinase_dom"/>
</dbReference>
<dbReference type="Gene3D" id="3.30.565.10">
    <property type="entry name" value="Histidine kinase-like ATPase, C-terminal domain"/>
    <property type="match status" value="1"/>
</dbReference>
<evidence type="ECO:0000256" key="5">
    <source>
        <dbReference type="ARBA" id="ARBA00022741"/>
    </source>
</evidence>
<dbReference type="PROSITE" id="PS50109">
    <property type="entry name" value="HIS_KIN"/>
    <property type="match status" value="1"/>
</dbReference>
<feature type="domain" description="Histidine kinase" evidence="9">
    <location>
        <begin position="554"/>
        <end position="764"/>
    </location>
</feature>
<comment type="catalytic activity">
    <reaction evidence="1">
        <text>ATP + protein L-histidine = ADP + protein N-phospho-L-histidine.</text>
        <dbReference type="EC" id="2.7.13.3"/>
    </reaction>
</comment>
<name>A0A0P6X079_9CHLR</name>
<keyword evidence="3" id="KW-0597">Phosphoprotein</keyword>
<gene>
    <name evidence="10" type="ORF">ADM99_05680</name>
</gene>
<dbReference type="SMART" id="SM00387">
    <property type="entry name" value="HATPase_c"/>
    <property type="match status" value="1"/>
</dbReference>